<dbReference type="InterPro" id="IPR016024">
    <property type="entry name" value="ARM-type_fold"/>
</dbReference>
<feature type="region of interest" description="Disordered" evidence="2">
    <location>
        <begin position="436"/>
        <end position="461"/>
    </location>
</feature>
<accession>A0A0C3LSL6</accession>
<dbReference type="EMBL" id="KN823063">
    <property type="protein sequence ID" value="KIO24342.1"/>
    <property type="molecule type" value="Genomic_DNA"/>
</dbReference>
<name>A0A0C3LSL6_9AGAM</name>
<evidence type="ECO:0000313" key="5">
    <source>
        <dbReference type="Proteomes" id="UP000054248"/>
    </source>
</evidence>
<comment type="similarity">
    <text evidence="1">Belongs to the CBF/MAK21 family.</text>
</comment>
<dbReference type="STRING" id="1051891.A0A0C3LSL6"/>
<feature type="region of interest" description="Disordered" evidence="2">
    <location>
        <begin position="88"/>
        <end position="125"/>
    </location>
</feature>
<gene>
    <name evidence="4" type="ORF">M407DRAFT_213031</name>
</gene>
<evidence type="ECO:0000256" key="1">
    <source>
        <dbReference type="ARBA" id="ARBA00007797"/>
    </source>
</evidence>
<dbReference type="OrthoDB" id="28947at2759"/>
<feature type="region of interest" description="Disordered" evidence="2">
    <location>
        <begin position="483"/>
        <end position="580"/>
    </location>
</feature>
<reference evidence="5" key="2">
    <citation type="submission" date="2015-01" db="EMBL/GenBank/DDBJ databases">
        <title>Evolutionary Origins and Diversification of the Mycorrhizal Mutualists.</title>
        <authorList>
            <consortium name="DOE Joint Genome Institute"/>
            <consortium name="Mycorrhizal Genomics Consortium"/>
            <person name="Kohler A."/>
            <person name="Kuo A."/>
            <person name="Nagy L.G."/>
            <person name="Floudas D."/>
            <person name="Copeland A."/>
            <person name="Barry K.W."/>
            <person name="Cichocki N."/>
            <person name="Veneault-Fourrey C."/>
            <person name="LaButti K."/>
            <person name="Lindquist E.A."/>
            <person name="Lipzen A."/>
            <person name="Lundell T."/>
            <person name="Morin E."/>
            <person name="Murat C."/>
            <person name="Riley R."/>
            <person name="Ohm R."/>
            <person name="Sun H."/>
            <person name="Tunlid A."/>
            <person name="Henrissat B."/>
            <person name="Grigoriev I.V."/>
            <person name="Hibbett D.S."/>
            <person name="Martin F."/>
        </authorList>
    </citation>
    <scope>NUCLEOTIDE SEQUENCE [LARGE SCALE GENOMIC DNA]</scope>
    <source>
        <strain evidence="5">MUT 4182</strain>
    </source>
</reference>
<organism evidence="4 5">
    <name type="scientific">Tulasnella calospora MUT 4182</name>
    <dbReference type="NCBI Taxonomy" id="1051891"/>
    <lineage>
        <taxon>Eukaryota</taxon>
        <taxon>Fungi</taxon>
        <taxon>Dikarya</taxon>
        <taxon>Basidiomycota</taxon>
        <taxon>Agaricomycotina</taxon>
        <taxon>Agaricomycetes</taxon>
        <taxon>Cantharellales</taxon>
        <taxon>Tulasnellaceae</taxon>
        <taxon>Tulasnella</taxon>
    </lineage>
</organism>
<dbReference type="PANTHER" id="PTHR12048:SF0">
    <property type="entry name" value="CCAAT_ENHANCER-BINDING PROTEIN ZETA"/>
    <property type="match status" value="1"/>
</dbReference>
<protein>
    <recommendedName>
        <fullName evidence="3">CCAAT-binding factor domain-containing protein</fullName>
    </recommendedName>
</protein>
<proteinExistence type="inferred from homology"/>
<dbReference type="PANTHER" id="PTHR12048">
    <property type="entry name" value="CCAAT-BINDING FACTOR-RELATED"/>
    <property type="match status" value="1"/>
</dbReference>
<reference evidence="4 5" key="1">
    <citation type="submission" date="2014-04" db="EMBL/GenBank/DDBJ databases">
        <authorList>
            <consortium name="DOE Joint Genome Institute"/>
            <person name="Kuo A."/>
            <person name="Girlanda M."/>
            <person name="Perotto S."/>
            <person name="Kohler A."/>
            <person name="Nagy L.G."/>
            <person name="Floudas D."/>
            <person name="Copeland A."/>
            <person name="Barry K.W."/>
            <person name="Cichocki N."/>
            <person name="Veneault-Fourrey C."/>
            <person name="LaButti K."/>
            <person name="Lindquist E.A."/>
            <person name="Lipzen A."/>
            <person name="Lundell T."/>
            <person name="Morin E."/>
            <person name="Murat C."/>
            <person name="Sun H."/>
            <person name="Tunlid A."/>
            <person name="Henrissat B."/>
            <person name="Grigoriev I.V."/>
            <person name="Hibbett D.S."/>
            <person name="Martin F."/>
            <person name="Nordberg H.P."/>
            <person name="Cantor M.N."/>
            <person name="Hua S.X."/>
        </authorList>
    </citation>
    <scope>NUCLEOTIDE SEQUENCE [LARGE SCALE GENOMIC DNA]</scope>
    <source>
        <strain evidence="4 5">MUT 4182</strain>
    </source>
</reference>
<evidence type="ECO:0000259" key="3">
    <source>
        <dbReference type="Pfam" id="PF03914"/>
    </source>
</evidence>
<dbReference type="Pfam" id="PF03914">
    <property type="entry name" value="CBF"/>
    <property type="match status" value="1"/>
</dbReference>
<dbReference type="SUPFAM" id="SSF48371">
    <property type="entry name" value="ARM repeat"/>
    <property type="match status" value="1"/>
</dbReference>
<feature type="compositionally biased region" description="Basic and acidic residues" evidence="2">
    <location>
        <begin position="436"/>
        <end position="446"/>
    </location>
</feature>
<feature type="compositionally biased region" description="Basic and acidic residues" evidence="2">
    <location>
        <begin position="88"/>
        <end position="122"/>
    </location>
</feature>
<keyword evidence="5" id="KW-1185">Reference proteome</keyword>
<evidence type="ECO:0000313" key="4">
    <source>
        <dbReference type="EMBL" id="KIO24342.1"/>
    </source>
</evidence>
<dbReference type="AlphaFoldDB" id="A0A0C3LSL6"/>
<feature type="compositionally biased region" description="Acidic residues" evidence="2">
    <location>
        <begin position="530"/>
        <end position="551"/>
    </location>
</feature>
<dbReference type="InterPro" id="IPR040155">
    <property type="entry name" value="CEBPZ/Mak21-like"/>
</dbReference>
<feature type="compositionally biased region" description="Acidic residues" evidence="2">
    <location>
        <begin position="490"/>
        <end position="517"/>
    </location>
</feature>
<feature type="domain" description="CCAAT-binding factor" evidence="3">
    <location>
        <begin position="188"/>
        <end position="339"/>
    </location>
</feature>
<dbReference type="GO" id="GO:0005634">
    <property type="term" value="C:nucleus"/>
    <property type="evidence" value="ECO:0007669"/>
    <property type="project" value="TreeGrafter"/>
</dbReference>
<evidence type="ECO:0000256" key="2">
    <source>
        <dbReference type="SAM" id="MobiDB-lite"/>
    </source>
</evidence>
<sequence>MKPVVVREVSALILRPTPLATPDPKSKSKEKAAPVTSALVSAQHARYYGILAFTQIVLTPREQDVAQLLVTVYFELFVTILGKTAQEEKDQDQLGKPTEGEAGKDKPAPRKHSYRAEVEKKQKAAKKRTGKVGAAGFVEAEDANSKLLAAILNGVNRALPYAKMNETIFDRHIDTLFRITHSATFNVAIQALVLLWHVASSRPSVLDRFYRTIYESLLDHRLAFASKKAMYLNLLFKALKADDNQGRVSAFVKRFIQALSMHDPGFICAALFLLGELFGINPELRSLAVGALGASDSGASTSKYDPKTNDPLLAHAEAARLWEIVPLLCHYHPAVSLHARQLLAGETITSSADLSLHSLSSFLDRFISRAPKKPASRGTSLMQPGAANDGSVLIRQLRGVGTTIMDEKMLKHQPASRVPVDQLFFHKFLNMKKEDLKSKGRKKSLDEASDGGGADSEDEIELDAEAADTNDEEEEEIWKAMKESLPQDELPSDEETHSEEDDDIPSDLEGPSSDEDGDSKVEGSDGFGDMLEEDDDLIPFDEDASHDEDEWGGLSESKKRKNSKGAEGGRKKKQRLSGIPTFASYEDYAKMIDEAPEEDL</sequence>
<dbReference type="Proteomes" id="UP000054248">
    <property type="component" value="Unassembled WGS sequence"/>
</dbReference>
<dbReference type="HOGENOM" id="CLU_003417_4_0_1"/>
<dbReference type="InterPro" id="IPR005612">
    <property type="entry name" value="CCAAT-binding_factor"/>
</dbReference>